<comment type="similarity">
    <text evidence="1 4">Belongs to the plant LTP family.</text>
</comment>
<dbReference type="Gene3D" id="1.10.110.10">
    <property type="entry name" value="Plant lipid-transfer and hydrophobic proteins"/>
    <property type="match status" value="1"/>
</dbReference>
<dbReference type="AlphaFoldDB" id="A0A251S0V4"/>
<evidence type="ECO:0000256" key="3">
    <source>
        <dbReference type="ARBA" id="ARBA00023121"/>
    </source>
</evidence>
<keyword evidence="2 4" id="KW-0813">Transport</keyword>
<dbReference type="SMART" id="SM00499">
    <property type="entry name" value="AAI"/>
    <property type="match status" value="1"/>
</dbReference>
<proteinExistence type="inferred from homology"/>
<dbReference type="CDD" id="cd01960">
    <property type="entry name" value="nsLTP1"/>
    <property type="match status" value="1"/>
</dbReference>
<sequence length="140" mass="14470">MSKSFRHENIWIPFGRHAPSIPLAKFQQMAKTVMMVLCLAVACMVVADAITCGQVASSLAPCIGYLTKGGAVTPACCGAITGLNNAAKSTPDRQTTCGCLKGVLASNSGINLGNANSLPGKCGLNIPYKLSPSTDCSKIH</sequence>
<gene>
    <name evidence="6" type="primary">NLTP</name>
    <name evidence="6" type="ORF">HannXRQ_Chr16g0519741</name>
</gene>
<dbReference type="InterPro" id="IPR000528">
    <property type="entry name" value="Plant_nsLTP"/>
</dbReference>
<dbReference type="InterPro" id="IPR016140">
    <property type="entry name" value="Bifunc_inhib/LTP/seed_store"/>
</dbReference>
<dbReference type="PANTHER" id="PTHR33076">
    <property type="entry name" value="NON-SPECIFIC LIPID-TRANSFER PROTEIN 2-RELATED"/>
    <property type="match status" value="1"/>
</dbReference>
<comment type="function">
    <text evidence="4">Plant non-specific lipid-transfer proteins transfer phospholipids as well as galactolipids across membranes. May play a role in wax or cutin deposition in the cell walls of expanding epidermal cells and certain secretory tissues.</text>
</comment>
<accession>A0A251S0V4</accession>
<keyword evidence="3 4" id="KW-0446">Lipid-binding</keyword>
<dbReference type="GO" id="GO:0006869">
    <property type="term" value="P:lipid transport"/>
    <property type="evidence" value="ECO:0007669"/>
    <property type="project" value="InterPro"/>
</dbReference>
<dbReference type="SUPFAM" id="SSF47699">
    <property type="entry name" value="Bifunctional inhibitor/lipid-transfer protein/seed storage 2S albumin"/>
    <property type="match status" value="1"/>
</dbReference>
<feature type="domain" description="Bifunctional inhibitor/plant lipid transfer protein/seed storage helical" evidence="5">
    <location>
        <begin position="52"/>
        <end position="136"/>
    </location>
</feature>
<dbReference type="InterPro" id="IPR036312">
    <property type="entry name" value="Bifun_inhib/LTP/seed_sf"/>
</dbReference>
<evidence type="ECO:0000256" key="2">
    <source>
        <dbReference type="ARBA" id="ARBA00022448"/>
    </source>
</evidence>
<dbReference type="Pfam" id="PF00234">
    <property type="entry name" value="Tryp_alpha_amyl"/>
    <property type="match status" value="1"/>
</dbReference>
<dbReference type="PRINTS" id="PR00382">
    <property type="entry name" value="LIPIDTRNSFER"/>
</dbReference>
<evidence type="ECO:0000259" key="5">
    <source>
        <dbReference type="SMART" id="SM00499"/>
    </source>
</evidence>
<evidence type="ECO:0000313" key="6">
    <source>
        <dbReference type="EMBL" id="OTF92244.1"/>
    </source>
</evidence>
<dbReference type="Proteomes" id="UP000215914">
    <property type="component" value="Chromosome 16"/>
</dbReference>
<reference evidence="7" key="1">
    <citation type="journal article" date="2017" name="Nature">
        <title>The sunflower genome provides insights into oil metabolism, flowering and Asterid evolution.</title>
        <authorList>
            <person name="Badouin H."/>
            <person name="Gouzy J."/>
            <person name="Grassa C.J."/>
            <person name="Murat F."/>
            <person name="Staton S.E."/>
            <person name="Cottret L."/>
            <person name="Lelandais-Briere C."/>
            <person name="Owens G.L."/>
            <person name="Carrere S."/>
            <person name="Mayjonade B."/>
            <person name="Legrand L."/>
            <person name="Gill N."/>
            <person name="Kane N.C."/>
            <person name="Bowers J.E."/>
            <person name="Hubner S."/>
            <person name="Bellec A."/>
            <person name="Berard A."/>
            <person name="Berges H."/>
            <person name="Blanchet N."/>
            <person name="Boniface M.C."/>
            <person name="Brunel D."/>
            <person name="Catrice O."/>
            <person name="Chaidir N."/>
            <person name="Claudel C."/>
            <person name="Donnadieu C."/>
            <person name="Faraut T."/>
            <person name="Fievet G."/>
            <person name="Helmstetter N."/>
            <person name="King M."/>
            <person name="Knapp S.J."/>
            <person name="Lai Z."/>
            <person name="Le Paslier M.C."/>
            <person name="Lippi Y."/>
            <person name="Lorenzon L."/>
            <person name="Mandel J.R."/>
            <person name="Marage G."/>
            <person name="Marchand G."/>
            <person name="Marquand E."/>
            <person name="Bret-Mestries E."/>
            <person name="Morien E."/>
            <person name="Nambeesan S."/>
            <person name="Nguyen T."/>
            <person name="Pegot-Espagnet P."/>
            <person name="Pouilly N."/>
            <person name="Raftis F."/>
            <person name="Sallet E."/>
            <person name="Schiex T."/>
            <person name="Thomas J."/>
            <person name="Vandecasteele C."/>
            <person name="Vares D."/>
            <person name="Vear F."/>
            <person name="Vautrin S."/>
            <person name="Crespi M."/>
            <person name="Mangin B."/>
            <person name="Burke J.M."/>
            <person name="Salse J."/>
            <person name="Munos S."/>
            <person name="Vincourt P."/>
            <person name="Rieseberg L.H."/>
            <person name="Langlade N.B."/>
        </authorList>
    </citation>
    <scope>NUCLEOTIDE SEQUENCE [LARGE SCALE GENOMIC DNA]</scope>
    <source>
        <strain evidence="7">cv. SF193</strain>
    </source>
</reference>
<dbReference type="GO" id="GO:0008289">
    <property type="term" value="F:lipid binding"/>
    <property type="evidence" value="ECO:0007669"/>
    <property type="project" value="UniProtKB-KW"/>
</dbReference>
<name>A0A251S0V4_HELAN</name>
<dbReference type="PROSITE" id="PS00597">
    <property type="entry name" value="PLANT_LTP"/>
    <property type="match status" value="1"/>
</dbReference>
<dbReference type="EMBL" id="CM007905">
    <property type="protein sequence ID" value="OTF92244.1"/>
    <property type="molecule type" value="Genomic_DNA"/>
</dbReference>
<evidence type="ECO:0000256" key="1">
    <source>
        <dbReference type="ARBA" id="ARBA00009748"/>
    </source>
</evidence>
<evidence type="ECO:0000313" key="7">
    <source>
        <dbReference type="Proteomes" id="UP000215914"/>
    </source>
</evidence>
<protein>
    <recommendedName>
        <fullName evidence="4">Non-specific lipid-transfer protein</fullName>
    </recommendedName>
</protein>
<organism evidence="6 7">
    <name type="scientific">Helianthus annuus</name>
    <name type="common">Common sunflower</name>
    <dbReference type="NCBI Taxonomy" id="4232"/>
    <lineage>
        <taxon>Eukaryota</taxon>
        <taxon>Viridiplantae</taxon>
        <taxon>Streptophyta</taxon>
        <taxon>Embryophyta</taxon>
        <taxon>Tracheophyta</taxon>
        <taxon>Spermatophyta</taxon>
        <taxon>Magnoliopsida</taxon>
        <taxon>eudicotyledons</taxon>
        <taxon>Gunneridae</taxon>
        <taxon>Pentapetalae</taxon>
        <taxon>asterids</taxon>
        <taxon>campanulids</taxon>
        <taxon>Asterales</taxon>
        <taxon>Asteraceae</taxon>
        <taxon>Asteroideae</taxon>
        <taxon>Heliantheae alliance</taxon>
        <taxon>Heliantheae</taxon>
        <taxon>Helianthus</taxon>
    </lineage>
</organism>
<evidence type="ECO:0000256" key="4">
    <source>
        <dbReference type="RuleBase" id="RU000628"/>
    </source>
</evidence>
<dbReference type="InParanoid" id="A0A251S0V4"/>
<dbReference type="FunCoup" id="A0A251S0V4">
    <property type="interactions" value="1972"/>
</dbReference>
<dbReference type="OMA" id="CYFYLRQ"/>
<keyword evidence="7" id="KW-1185">Reference proteome</keyword>